<proteinExistence type="predicted"/>
<feature type="transmembrane region" description="Helical" evidence="5">
    <location>
        <begin position="290"/>
        <end position="310"/>
    </location>
</feature>
<dbReference type="EMBL" id="JALJOR010000010">
    <property type="protein sequence ID" value="KAK9810246.1"/>
    <property type="molecule type" value="Genomic_DNA"/>
</dbReference>
<dbReference type="GO" id="GO:0016020">
    <property type="term" value="C:membrane"/>
    <property type="evidence" value="ECO:0007669"/>
    <property type="project" value="UniProtKB-SubCell"/>
</dbReference>
<keyword evidence="2 5" id="KW-0812">Transmembrane</keyword>
<keyword evidence="4 5" id="KW-0472">Membrane</keyword>
<feature type="transmembrane region" description="Helical" evidence="5">
    <location>
        <begin position="259"/>
        <end position="283"/>
    </location>
</feature>
<dbReference type="AlphaFoldDB" id="A0AAW1PLC7"/>
<sequence>MERSDPAVLTAVCSNLRLAGGALQEHKKDGAKSILGVPVQVVAGISYCIASASMVLLNKATLSSFGFHAPTSLLFFQCMTCVAMVHVCSLVGAGRIEPLTRKIARVWFPVNLIFVGMIWTSFFSLKRLGVPMATVLKNLTNLFTILGDMTFYGKSYSAGVWATLGLMALSAICGAATDLAFDAEGYVWQLLNCVFAAAYSLYLRSVMDKVGALTTSKTKLNEISMVYYNNLMSLPLIVLLMCYYGEFQTLPLEPALHNPSFLCAVVGSGILAFLISFASLWFLSSTTATVYSLVGSLNKIPVALIGLVAFNTPWSLQNVSSVLVGLCAGAVFAKAKSAGAK</sequence>
<evidence type="ECO:0000256" key="3">
    <source>
        <dbReference type="ARBA" id="ARBA00022989"/>
    </source>
</evidence>
<gene>
    <name evidence="7" type="ORF">WJX72_007245</name>
</gene>
<dbReference type="Pfam" id="PF03151">
    <property type="entry name" value="TPT"/>
    <property type="match status" value="1"/>
</dbReference>
<comment type="subcellular location">
    <subcellularLocation>
        <location evidence="1">Membrane</location>
        <topology evidence="1">Multi-pass membrane protein</topology>
    </subcellularLocation>
</comment>
<comment type="caution">
    <text evidence="7">The sequence shown here is derived from an EMBL/GenBank/DDBJ whole genome shotgun (WGS) entry which is preliminary data.</text>
</comment>
<keyword evidence="3 5" id="KW-1133">Transmembrane helix</keyword>
<evidence type="ECO:0000313" key="7">
    <source>
        <dbReference type="EMBL" id="KAK9810246.1"/>
    </source>
</evidence>
<feature type="transmembrane region" description="Helical" evidence="5">
    <location>
        <begin position="316"/>
        <end position="333"/>
    </location>
</feature>
<feature type="transmembrane region" description="Helical" evidence="5">
    <location>
        <begin position="106"/>
        <end position="122"/>
    </location>
</feature>
<dbReference type="PANTHER" id="PTHR11132">
    <property type="entry name" value="SOLUTE CARRIER FAMILY 35"/>
    <property type="match status" value="1"/>
</dbReference>
<accession>A0AAW1PLC7</accession>
<evidence type="ECO:0000256" key="5">
    <source>
        <dbReference type="SAM" id="Phobius"/>
    </source>
</evidence>
<evidence type="ECO:0000313" key="8">
    <source>
        <dbReference type="Proteomes" id="UP001489004"/>
    </source>
</evidence>
<dbReference type="InterPro" id="IPR050186">
    <property type="entry name" value="TPT_transporter"/>
</dbReference>
<feature type="transmembrane region" description="Helical" evidence="5">
    <location>
        <begin position="158"/>
        <end position="180"/>
    </location>
</feature>
<feature type="transmembrane region" description="Helical" evidence="5">
    <location>
        <begin position="74"/>
        <end position="94"/>
    </location>
</feature>
<feature type="transmembrane region" description="Helical" evidence="5">
    <location>
        <begin position="226"/>
        <end position="247"/>
    </location>
</feature>
<keyword evidence="8" id="KW-1185">Reference proteome</keyword>
<dbReference type="Proteomes" id="UP001489004">
    <property type="component" value="Unassembled WGS sequence"/>
</dbReference>
<organism evidence="7 8">
    <name type="scientific">[Myrmecia] bisecta</name>
    <dbReference type="NCBI Taxonomy" id="41462"/>
    <lineage>
        <taxon>Eukaryota</taxon>
        <taxon>Viridiplantae</taxon>
        <taxon>Chlorophyta</taxon>
        <taxon>core chlorophytes</taxon>
        <taxon>Trebouxiophyceae</taxon>
        <taxon>Trebouxiales</taxon>
        <taxon>Trebouxiaceae</taxon>
        <taxon>Myrmecia</taxon>
    </lineage>
</organism>
<dbReference type="InterPro" id="IPR004853">
    <property type="entry name" value="Sugar_P_trans_dom"/>
</dbReference>
<feature type="transmembrane region" description="Helical" evidence="5">
    <location>
        <begin position="34"/>
        <end position="54"/>
    </location>
</feature>
<reference evidence="7 8" key="1">
    <citation type="journal article" date="2024" name="Nat. Commun.">
        <title>Phylogenomics reveals the evolutionary origins of lichenization in chlorophyte algae.</title>
        <authorList>
            <person name="Puginier C."/>
            <person name="Libourel C."/>
            <person name="Otte J."/>
            <person name="Skaloud P."/>
            <person name="Haon M."/>
            <person name="Grisel S."/>
            <person name="Petersen M."/>
            <person name="Berrin J.G."/>
            <person name="Delaux P.M."/>
            <person name="Dal Grande F."/>
            <person name="Keller J."/>
        </authorList>
    </citation>
    <scope>NUCLEOTIDE SEQUENCE [LARGE SCALE GENOMIC DNA]</scope>
    <source>
        <strain evidence="7 8">SAG 2043</strain>
    </source>
</reference>
<feature type="transmembrane region" description="Helical" evidence="5">
    <location>
        <begin position="186"/>
        <end position="205"/>
    </location>
</feature>
<feature type="transmembrane region" description="Helical" evidence="5">
    <location>
        <begin position="128"/>
        <end position="146"/>
    </location>
</feature>
<evidence type="ECO:0000256" key="4">
    <source>
        <dbReference type="ARBA" id="ARBA00023136"/>
    </source>
</evidence>
<name>A0AAW1PLC7_9CHLO</name>
<protein>
    <recommendedName>
        <fullName evidence="6">Sugar phosphate transporter domain-containing protein</fullName>
    </recommendedName>
</protein>
<evidence type="ECO:0000256" key="1">
    <source>
        <dbReference type="ARBA" id="ARBA00004141"/>
    </source>
</evidence>
<evidence type="ECO:0000259" key="6">
    <source>
        <dbReference type="Pfam" id="PF03151"/>
    </source>
</evidence>
<evidence type="ECO:0000256" key="2">
    <source>
        <dbReference type="ARBA" id="ARBA00022692"/>
    </source>
</evidence>
<feature type="domain" description="Sugar phosphate transporter" evidence="6">
    <location>
        <begin position="50"/>
        <end position="325"/>
    </location>
</feature>